<reference evidence="2" key="1">
    <citation type="submission" date="2020-11" db="EMBL/GenBank/DDBJ databases">
        <title>Chlorella ohadii genome sequencing and assembly.</title>
        <authorList>
            <person name="Murik O."/>
            <person name="Treves H."/>
            <person name="Kedem I."/>
            <person name="Shotland Y."/>
            <person name="Kaplan A."/>
        </authorList>
    </citation>
    <scope>NUCLEOTIDE SEQUENCE</scope>
    <source>
        <strain evidence="2">1</strain>
    </source>
</reference>
<dbReference type="EMBL" id="JADXDR010000040">
    <property type="protein sequence ID" value="KAI7843321.1"/>
    <property type="molecule type" value="Genomic_DNA"/>
</dbReference>
<evidence type="ECO:0000256" key="1">
    <source>
        <dbReference type="SAM" id="MobiDB-lite"/>
    </source>
</evidence>
<proteinExistence type="predicted"/>
<evidence type="ECO:0000313" key="3">
    <source>
        <dbReference type="Proteomes" id="UP001205105"/>
    </source>
</evidence>
<keyword evidence="3" id="KW-1185">Reference proteome</keyword>
<evidence type="ECO:0000313" key="2">
    <source>
        <dbReference type="EMBL" id="KAI7843321.1"/>
    </source>
</evidence>
<sequence>MGAVGFAVGDGAVSLSVEDLPEGGTVQLVLPDEAPLATQVRNLQPVQPAYDSTTQARELGVAAGSRHTAQAAGGAAEAGGGGAAEAGGAADGRRRRCERVTLLVPGWPEPALFVNVTQRCLYSILSNAGALGFETADGGVSLSVDDLPEGGTVKLVLPSSLLPSDHPRAKQARAQLQALESIQLAQELQLGAFLRNLASSESPGCTITVLPTAPFQGDGGEDYVQLDAAVVAGGTLYICEVKRMLSEAAVSNTSLKLSTIRDALSSGASPDLAAALQGVTHAKLFLAGQGVRKGLPLQDLVAKARAKGVSVVLPSGQGLSLVGPAGPAPAVPL</sequence>
<feature type="compositionally biased region" description="Gly residues" evidence="1">
    <location>
        <begin position="76"/>
        <end position="85"/>
    </location>
</feature>
<feature type="region of interest" description="Disordered" evidence="1">
    <location>
        <begin position="63"/>
        <end position="91"/>
    </location>
</feature>
<protein>
    <submittedName>
        <fullName evidence="2">Uncharacterized protein</fullName>
    </submittedName>
</protein>
<comment type="caution">
    <text evidence="2">The sequence shown here is derived from an EMBL/GenBank/DDBJ whole genome shotgun (WGS) entry which is preliminary data.</text>
</comment>
<organism evidence="2 3">
    <name type="scientific">Chlorella ohadii</name>
    <dbReference type="NCBI Taxonomy" id="2649997"/>
    <lineage>
        <taxon>Eukaryota</taxon>
        <taxon>Viridiplantae</taxon>
        <taxon>Chlorophyta</taxon>
        <taxon>core chlorophytes</taxon>
        <taxon>Trebouxiophyceae</taxon>
        <taxon>Chlorellales</taxon>
        <taxon>Chlorellaceae</taxon>
        <taxon>Chlorella clade</taxon>
        <taxon>Chlorella</taxon>
    </lineage>
</organism>
<name>A0AAD5H4A3_9CHLO</name>
<dbReference type="Proteomes" id="UP001205105">
    <property type="component" value="Unassembled WGS sequence"/>
</dbReference>
<gene>
    <name evidence="2" type="ORF">COHA_003021</name>
</gene>
<accession>A0AAD5H4A3</accession>
<dbReference type="AlphaFoldDB" id="A0AAD5H4A3"/>